<protein>
    <submittedName>
        <fullName evidence="2">Uncharacterized protein</fullName>
    </submittedName>
</protein>
<evidence type="ECO:0000313" key="2">
    <source>
        <dbReference type="EMBL" id="VFQ61485.1"/>
    </source>
</evidence>
<organism evidence="2 3">
    <name type="scientific">Cuscuta campestris</name>
    <dbReference type="NCBI Taxonomy" id="132261"/>
    <lineage>
        <taxon>Eukaryota</taxon>
        <taxon>Viridiplantae</taxon>
        <taxon>Streptophyta</taxon>
        <taxon>Embryophyta</taxon>
        <taxon>Tracheophyta</taxon>
        <taxon>Spermatophyta</taxon>
        <taxon>Magnoliopsida</taxon>
        <taxon>eudicotyledons</taxon>
        <taxon>Gunneridae</taxon>
        <taxon>Pentapetalae</taxon>
        <taxon>asterids</taxon>
        <taxon>lamiids</taxon>
        <taxon>Solanales</taxon>
        <taxon>Convolvulaceae</taxon>
        <taxon>Cuscuteae</taxon>
        <taxon>Cuscuta</taxon>
        <taxon>Cuscuta subgen. Grammica</taxon>
        <taxon>Cuscuta sect. Cleistogrammica</taxon>
    </lineage>
</organism>
<feature type="region of interest" description="Disordered" evidence="1">
    <location>
        <begin position="1"/>
        <end position="37"/>
    </location>
</feature>
<evidence type="ECO:0000256" key="1">
    <source>
        <dbReference type="SAM" id="MobiDB-lite"/>
    </source>
</evidence>
<feature type="compositionally biased region" description="Polar residues" evidence="1">
    <location>
        <begin position="141"/>
        <end position="153"/>
    </location>
</feature>
<accession>A0A484KAE8</accession>
<reference evidence="2 3" key="1">
    <citation type="submission" date="2018-04" db="EMBL/GenBank/DDBJ databases">
        <authorList>
            <person name="Vogel A."/>
        </authorList>
    </citation>
    <scope>NUCLEOTIDE SEQUENCE [LARGE SCALE GENOMIC DNA]</scope>
</reference>
<feature type="region of interest" description="Disordered" evidence="1">
    <location>
        <begin position="111"/>
        <end position="153"/>
    </location>
</feature>
<gene>
    <name evidence="2" type="ORF">CCAM_LOCUS3261</name>
</gene>
<dbReference type="AlphaFoldDB" id="A0A484KAE8"/>
<dbReference type="EMBL" id="OOIL02000171">
    <property type="protein sequence ID" value="VFQ61485.1"/>
    <property type="molecule type" value="Genomic_DNA"/>
</dbReference>
<evidence type="ECO:0000313" key="3">
    <source>
        <dbReference type="Proteomes" id="UP000595140"/>
    </source>
</evidence>
<proteinExistence type="predicted"/>
<name>A0A484KAE8_9ASTE</name>
<keyword evidence="3" id="KW-1185">Reference proteome</keyword>
<dbReference type="Proteomes" id="UP000595140">
    <property type="component" value="Unassembled WGS sequence"/>
</dbReference>
<sequence length="153" mass="17767">MMEPSRKNDPKDKDQKDTMPQEELTKDASLKTPKIPPKKPNLTFYGFFRLLRFTIPKSPDFSHLHQSIRGFFREGGKIPYNRQSENRYEKISSVWIWRIGLENHDKQLKNLRERKPGDPDSMASLLLDGNQGPSGKKSAHSLFSTSSWEIRHA</sequence>
<feature type="compositionally biased region" description="Basic and acidic residues" evidence="1">
    <location>
        <begin position="1"/>
        <end position="29"/>
    </location>
</feature>